<reference evidence="1" key="1">
    <citation type="submission" date="2021-03" db="EMBL/GenBank/DDBJ databases">
        <title>Draft genome sequence of rust myrtle Austropuccinia psidii MF-1, a brazilian biotype.</title>
        <authorList>
            <person name="Quecine M.C."/>
            <person name="Pachon D.M.R."/>
            <person name="Bonatelli M.L."/>
            <person name="Correr F.H."/>
            <person name="Franceschini L.M."/>
            <person name="Leite T.F."/>
            <person name="Margarido G.R.A."/>
            <person name="Almeida C.A."/>
            <person name="Ferrarezi J.A."/>
            <person name="Labate C.A."/>
        </authorList>
    </citation>
    <scope>NUCLEOTIDE SEQUENCE</scope>
    <source>
        <strain evidence="1">MF-1</strain>
    </source>
</reference>
<protein>
    <submittedName>
        <fullName evidence="1">Uncharacterized protein</fullName>
    </submittedName>
</protein>
<sequence length="81" mass="9654">MRAQYHIKLSHCYIHCRLAAQDLHPVKKIIQRELFDNFKHFQFPIHKIIKKDLLRELHAAPLEIRMQHAIQTTMGRTTPST</sequence>
<proteinExistence type="predicted"/>
<dbReference type="AlphaFoldDB" id="A0A9Q3HCF0"/>
<comment type="caution">
    <text evidence="1">The sequence shown here is derived from an EMBL/GenBank/DDBJ whole genome shotgun (WGS) entry which is preliminary data.</text>
</comment>
<keyword evidence="2" id="KW-1185">Reference proteome</keyword>
<gene>
    <name evidence="1" type="ORF">O181_039958</name>
</gene>
<organism evidence="1 2">
    <name type="scientific">Austropuccinia psidii MF-1</name>
    <dbReference type="NCBI Taxonomy" id="1389203"/>
    <lineage>
        <taxon>Eukaryota</taxon>
        <taxon>Fungi</taxon>
        <taxon>Dikarya</taxon>
        <taxon>Basidiomycota</taxon>
        <taxon>Pucciniomycotina</taxon>
        <taxon>Pucciniomycetes</taxon>
        <taxon>Pucciniales</taxon>
        <taxon>Sphaerophragmiaceae</taxon>
        <taxon>Austropuccinia</taxon>
    </lineage>
</organism>
<dbReference type="Proteomes" id="UP000765509">
    <property type="component" value="Unassembled WGS sequence"/>
</dbReference>
<evidence type="ECO:0000313" key="2">
    <source>
        <dbReference type="Proteomes" id="UP000765509"/>
    </source>
</evidence>
<name>A0A9Q3HCF0_9BASI</name>
<accession>A0A9Q3HCF0</accession>
<dbReference type="EMBL" id="AVOT02015717">
    <property type="protein sequence ID" value="MBW0500243.1"/>
    <property type="molecule type" value="Genomic_DNA"/>
</dbReference>
<evidence type="ECO:0000313" key="1">
    <source>
        <dbReference type="EMBL" id="MBW0500243.1"/>
    </source>
</evidence>